<dbReference type="PANTHER" id="PTHR31592">
    <property type="entry name" value="TRANSMEMBRANE PROTEIN 192"/>
    <property type="match status" value="1"/>
</dbReference>
<feature type="transmembrane region" description="Helical" evidence="7">
    <location>
        <begin position="133"/>
        <end position="153"/>
    </location>
</feature>
<feature type="transmembrane region" description="Helical" evidence="7">
    <location>
        <begin position="184"/>
        <end position="204"/>
    </location>
</feature>
<evidence type="ECO:0000313" key="8">
    <source>
        <dbReference type="EMBL" id="KAK9399094.1"/>
    </source>
</evidence>
<name>A0AAW1BAU1_CROAD</name>
<evidence type="ECO:0000256" key="2">
    <source>
        <dbReference type="ARBA" id="ARBA00006314"/>
    </source>
</evidence>
<dbReference type="InterPro" id="IPR029399">
    <property type="entry name" value="TMEM192"/>
</dbReference>
<reference evidence="8 9" key="1">
    <citation type="journal article" date="2024" name="Proc. Natl. Acad. Sci. U.S.A.">
        <title>The genetic regulatory architecture and epigenomic basis for age-related changes in rattlesnake venom.</title>
        <authorList>
            <person name="Hogan M.P."/>
            <person name="Holding M.L."/>
            <person name="Nystrom G.S."/>
            <person name="Colston T.J."/>
            <person name="Bartlett D.A."/>
            <person name="Mason A.J."/>
            <person name="Ellsworth S.A."/>
            <person name="Rautsaw R.M."/>
            <person name="Lawrence K.C."/>
            <person name="Strickland J.L."/>
            <person name="He B."/>
            <person name="Fraser P."/>
            <person name="Margres M.J."/>
            <person name="Gilbert D.M."/>
            <person name="Gibbs H.L."/>
            <person name="Parkinson C.L."/>
            <person name="Rokyta D.R."/>
        </authorList>
    </citation>
    <scope>NUCLEOTIDE SEQUENCE [LARGE SCALE GENOMIC DNA]</scope>
    <source>
        <strain evidence="8">DRR0105</strain>
    </source>
</reference>
<evidence type="ECO:0000256" key="4">
    <source>
        <dbReference type="ARBA" id="ARBA00022692"/>
    </source>
</evidence>
<evidence type="ECO:0000313" key="9">
    <source>
        <dbReference type="Proteomes" id="UP001474421"/>
    </source>
</evidence>
<comment type="caution">
    <text evidence="8">The sequence shown here is derived from an EMBL/GenBank/DDBJ whole genome shotgun (WGS) entry which is preliminary data.</text>
</comment>
<evidence type="ECO:0000256" key="1">
    <source>
        <dbReference type="ARBA" id="ARBA00004141"/>
    </source>
</evidence>
<proteinExistence type="inferred from homology"/>
<dbReference type="Proteomes" id="UP001474421">
    <property type="component" value="Unassembled WGS sequence"/>
</dbReference>
<comment type="similarity">
    <text evidence="2">Belongs to the TMEM192 family.</text>
</comment>
<gene>
    <name evidence="8" type="ORF">NXF25_014063</name>
</gene>
<evidence type="ECO:0000256" key="7">
    <source>
        <dbReference type="SAM" id="Phobius"/>
    </source>
</evidence>
<keyword evidence="6 7" id="KW-0472">Membrane</keyword>
<comment type="subcellular location">
    <subcellularLocation>
        <location evidence="1">Membrane</location>
        <topology evidence="1">Multi-pass membrane protein</topology>
    </subcellularLocation>
</comment>
<dbReference type="GO" id="GO:0005765">
    <property type="term" value="C:lysosomal membrane"/>
    <property type="evidence" value="ECO:0007669"/>
    <property type="project" value="TreeGrafter"/>
</dbReference>
<evidence type="ECO:0000256" key="6">
    <source>
        <dbReference type="ARBA" id="ARBA00023136"/>
    </source>
</evidence>
<protein>
    <recommendedName>
        <fullName evidence="3">Transmembrane protein 192</fullName>
    </recommendedName>
</protein>
<feature type="transmembrane region" description="Helical" evidence="7">
    <location>
        <begin position="210"/>
        <end position="235"/>
    </location>
</feature>
<organism evidence="8 9">
    <name type="scientific">Crotalus adamanteus</name>
    <name type="common">Eastern diamondback rattlesnake</name>
    <dbReference type="NCBI Taxonomy" id="8729"/>
    <lineage>
        <taxon>Eukaryota</taxon>
        <taxon>Metazoa</taxon>
        <taxon>Chordata</taxon>
        <taxon>Craniata</taxon>
        <taxon>Vertebrata</taxon>
        <taxon>Euteleostomi</taxon>
        <taxon>Lepidosauria</taxon>
        <taxon>Squamata</taxon>
        <taxon>Bifurcata</taxon>
        <taxon>Unidentata</taxon>
        <taxon>Episquamata</taxon>
        <taxon>Toxicofera</taxon>
        <taxon>Serpentes</taxon>
        <taxon>Colubroidea</taxon>
        <taxon>Viperidae</taxon>
        <taxon>Crotalinae</taxon>
        <taxon>Crotalus</taxon>
    </lineage>
</organism>
<dbReference type="GO" id="GO:0005770">
    <property type="term" value="C:late endosome"/>
    <property type="evidence" value="ECO:0007669"/>
    <property type="project" value="TreeGrafter"/>
</dbReference>
<dbReference type="PANTHER" id="PTHR31592:SF1">
    <property type="entry name" value="TRANSMEMBRANE PROTEIN 192"/>
    <property type="match status" value="1"/>
</dbReference>
<keyword evidence="9" id="KW-1185">Reference proteome</keyword>
<dbReference type="EMBL" id="JAOTOJ010000007">
    <property type="protein sequence ID" value="KAK9399094.1"/>
    <property type="molecule type" value="Genomic_DNA"/>
</dbReference>
<keyword evidence="5 7" id="KW-1133">Transmembrane helix</keyword>
<sequence length="309" mass="34973">MRYVVLENGGGGVFPLFIATKGAGHRKQLQEQPTMAGALASGGRRQLRSLDNGSLEVTQSMDDDPLLDAPLLPRHTLHSRLHPEFCAIPTVFVANVLLLLHVTFVVLAFVTGVICSYADSSEDTCPENYTYPFKVQTTIVIAKVILWILHLLLERYIHFHHSKARSKGYLRIYRTTRHLKRVPLLIQSTGNVALLLIVSLQHSFPNHNKMYLCFMLGILTMELICSLICLVVYTVKVSNFNQAKPRPDIIEEEKIYSYPNQVTSEVGFREISSLEEVVEKQGDVIEYLQQHNALLSKRLLTLMSEQNRS</sequence>
<dbReference type="Pfam" id="PF14802">
    <property type="entry name" value="TMEM192"/>
    <property type="match status" value="1"/>
</dbReference>
<keyword evidence="4 7" id="KW-0812">Transmembrane</keyword>
<evidence type="ECO:0000256" key="5">
    <source>
        <dbReference type="ARBA" id="ARBA00022989"/>
    </source>
</evidence>
<dbReference type="AlphaFoldDB" id="A0AAW1BAU1"/>
<accession>A0AAW1BAU1</accession>
<evidence type="ECO:0000256" key="3">
    <source>
        <dbReference type="ARBA" id="ARBA00014635"/>
    </source>
</evidence>
<feature type="transmembrane region" description="Helical" evidence="7">
    <location>
        <begin position="85"/>
        <end position="113"/>
    </location>
</feature>